<evidence type="ECO:0000313" key="3">
    <source>
        <dbReference type="Proteomes" id="UP000060043"/>
    </source>
</evidence>
<evidence type="ECO:0000313" key="2">
    <source>
        <dbReference type="EMBL" id="ALU32671.1"/>
    </source>
</evidence>
<dbReference type="Proteomes" id="UP000060043">
    <property type="component" value="Chromosome"/>
</dbReference>
<sequence length="86" mass="9552">MSVEINNNGITIKIPGLSYNVMIKRDDITRIEETTAPDEICNLLRTKGVIFAGTTIDGKVTYYNLRKGGKCLEVTLKDGRKVYIGT</sequence>
<reference evidence="3 4" key="1">
    <citation type="submission" date="2015-12" db="EMBL/GenBank/DDBJ databases">
        <title>A stable core within a dynamic pangenome in Sulfolobus acidocaldarius.</title>
        <authorList>
            <person name="Anderson R."/>
            <person name="Kouris A."/>
            <person name="Seward C."/>
            <person name="Campbell K."/>
            <person name="Whitaker R."/>
        </authorList>
    </citation>
    <scope>NUCLEOTIDE SEQUENCE [LARGE SCALE GENOMIC DNA]</scope>
    <source>
        <strain evidence="1 4">GG12-C01-09</strain>
        <strain evidence="2 3">NG05B_CO5_07</strain>
    </source>
</reference>
<organism evidence="1 4">
    <name type="scientific">Sulfolobus acidocaldarius</name>
    <dbReference type="NCBI Taxonomy" id="2285"/>
    <lineage>
        <taxon>Archaea</taxon>
        <taxon>Thermoproteota</taxon>
        <taxon>Thermoprotei</taxon>
        <taxon>Sulfolobales</taxon>
        <taxon>Sulfolobaceae</taxon>
        <taxon>Sulfolobus</taxon>
    </lineage>
</organism>
<name>A0A0U3GNP2_9CREN</name>
<dbReference type="OrthoDB" id="36086at2157"/>
<gene>
    <name evidence="1" type="ORF">ATY89_08250</name>
    <name evidence="2" type="ORF">ATZ20_11270</name>
</gene>
<dbReference type="Proteomes" id="UP000065473">
    <property type="component" value="Chromosome"/>
</dbReference>
<proteinExistence type="predicted"/>
<dbReference type="STRING" id="1435377.SUSAZ_09095"/>
<accession>A0A0U3GNP2</accession>
<dbReference type="EMBL" id="CP013695">
    <property type="protein sequence ID" value="ALU32671.1"/>
    <property type="molecule type" value="Genomic_DNA"/>
</dbReference>
<dbReference type="GeneID" id="14552477"/>
<dbReference type="AlphaFoldDB" id="A0A0U3GNP2"/>
<dbReference type="OMA" id="EICRFAR"/>
<dbReference type="RefSeq" id="WP_011278769.1">
    <property type="nucleotide sequence ID" value="NZ_BHWZ01000005.1"/>
</dbReference>
<dbReference type="EMBL" id="CP013694">
    <property type="protein sequence ID" value="ALU29928.1"/>
    <property type="molecule type" value="Genomic_DNA"/>
</dbReference>
<protein>
    <submittedName>
        <fullName evidence="1">Uncharacterized protein</fullName>
    </submittedName>
</protein>
<evidence type="ECO:0000313" key="1">
    <source>
        <dbReference type="EMBL" id="ALU29928.1"/>
    </source>
</evidence>
<evidence type="ECO:0000313" key="4">
    <source>
        <dbReference type="Proteomes" id="UP000065473"/>
    </source>
</evidence>